<dbReference type="AlphaFoldDB" id="A0A7K1SJP4"/>
<proteinExistence type="predicted"/>
<evidence type="ECO:0000313" key="2">
    <source>
        <dbReference type="EMBL" id="MVM34029.1"/>
    </source>
</evidence>
<dbReference type="RefSeq" id="WP_157588747.1">
    <property type="nucleotide sequence ID" value="NZ_WPIN01000014.1"/>
</dbReference>
<dbReference type="EMBL" id="WPIN01000014">
    <property type="protein sequence ID" value="MVM34029.1"/>
    <property type="molecule type" value="Genomic_DNA"/>
</dbReference>
<dbReference type="Proteomes" id="UP000436006">
    <property type="component" value="Unassembled WGS sequence"/>
</dbReference>
<gene>
    <name evidence="2" type="ORF">GO755_28610</name>
</gene>
<protein>
    <submittedName>
        <fullName evidence="2">Uncharacterized protein</fullName>
    </submittedName>
</protein>
<feature type="compositionally biased region" description="Basic and acidic residues" evidence="1">
    <location>
        <begin position="172"/>
        <end position="187"/>
    </location>
</feature>
<evidence type="ECO:0000313" key="3">
    <source>
        <dbReference type="Proteomes" id="UP000436006"/>
    </source>
</evidence>
<keyword evidence="3" id="KW-1185">Reference proteome</keyword>
<accession>A0A7K1SJP4</accession>
<sequence length="310" mass="35412">MIYTGKYFRSFEKAYSEAHYQFYLQLIDKPFDEAKQNILYMSNPGQDFMDEFDEVLRVNLSNPAWLKTYVEDVYYEGVISLLKQFEELSAEIIMQNDFSISQSIKDSSFLLISNGYISSLIGLASHIRKAATRFGLVSLKHDVEITEDDFSITNSGRNYIPLHKSSEQSAKQQEDQQEHKSWQESKSQDQFVDYTTPSAAPSPSSPPLFILQNSKQALYDDLCLFIDDADHLTLQNLINRGDMPKNHIVVTCQVKAFGLTFFEAGAVPEQGAKLLSEQIPNFFVRNDGMNIVSFKPSILVKYLRGKDKDK</sequence>
<reference evidence="2 3" key="1">
    <citation type="submission" date="2019-12" db="EMBL/GenBank/DDBJ databases">
        <title>Spirosoma sp. HMF4905 genome sequencing and assembly.</title>
        <authorList>
            <person name="Kang H."/>
            <person name="Cha I."/>
            <person name="Kim H."/>
            <person name="Joh K."/>
        </authorList>
    </citation>
    <scope>NUCLEOTIDE SEQUENCE [LARGE SCALE GENOMIC DNA]</scope>
    <source>
        <strain evidence="2 3">HMF4905</strain>
    </source>
</reference>
<comment type="caution">
    <text evidence="2">The sequence shown here is derived from an EMBL/GenBank/DDBJ whole genome shotgun (WGS) entry which is preliminary data.</text>
</comment>
<evidence type="ECO:0000256" key="1">
    <source>
        <dbReference type="SAM" id="MobiDB-lite"/>
    </source>
</evidence>
<organism evidence="2 3">
    <name type="scientific">Spirosoma arboris</name>
    <dbReference type="NCBI Taxonomy" id="2682092"/>
    <lineage>
        <taxon>Bacteria</taxon>
        <taxon>Pseudomonadati</taxon>
        <taxon>Bacteroidota</taxon>
        <taxon>Cytophagia</taxon>
        <taxon>Cytophagales</taxon>
        <taxon>Cytophagaceae</taxon>
        <taxon>Spirosoma</taxon>
    </lineage>
</organism>
<feature type="region of interest" description="Disordered" evidence="1">
    <location>
        <begin position="164"/>
        <end position="188"/>
    </location>
</feature>
<name>A0A7K1SJP4_9BACT</name>